<keyword evidence="2" id="KW-1185">Reference proteome</keyword>
<dbReference type="OrthoDB" id="4927470at2"/>
<evidence type="ECO:0008006" key="3">
    <source>
        <dbReference type="Google" id="ProtNLM"/>
    </source>
</evidence>
<evidence type="ECO:0000313" key="1">
    <source>
        <dbReference type="EMBL" id="SFR91877.1"/>
    </source>
</evidence>
<protein>
    <recommendedName>
        <fullName evidence="3">HEAT repeat-containing protein</fullName>
    </recommendedName>
</protein>
<name>A0A1I6KKZ5_9FIRM</name>
<sequence length="245" mass="28329">MNSDIETLRARGYIEGDDIHDYEKKSKEELIALLDDKTPCVRSSAAKEISFAYNMNEIEITKILLSKLVKEKKLYTRIEIGAALERGGEITAKEMVQYIGKIGKNQHKSLPDRPSKKISFPLPRDFIIRSLARMDVKIMPVLIEVLESQDEEKIAEIFDAIGYIAFYKIKAAKWEYTETVLKVVEKYKGNEVIYWKGIRCLSGFPWQKAADFLKKVIETESQELLVEEAKRSLRLMKRPLLDTYN</sequence>
<dbReference type="STRING" id="37658.SAMN05661086_02500"/>
<evidence type="ECO:0000313" key="2">
    <source>
        <dbReference type="Proteomes" id="UP000199659"/>
    </source>
</evidence>
<dbReference type="InterPro" id="IPR016024">
    <property type="entry name" value="ARM-type_fold"/>
</dbReference>
<accession>A0A1I6KKZ5</accession>
<dbReference type="SUPFAM" id="SSF48371">
    <property type="entry name" value="ARM repeat"/>
    <property type="match status" value="1"/>
</dbReference>
<dbReference type="AlphaFoldDB" id="A0A1I6KKZ5"/>
<organism evidence="1 2">
    <name type="scientific">Anaeromicropila populeti</name>
    <dbReference type="NCBI Taxonomy" id="37658"/>
    <lineage>
        <taxon>Bacteria</taxon>
        <taxon>Bacillati</taxon>
        <taxon>Bacillota</taxon>
        <taxon>Clostridia</taxon>
        <taxon>Lachnospirales</taxon>
        <taxon>Lachnospiraceae</taxon>
        <taxon>Anaeromicropila</taxon>
    </lineage>
</organism>
<reference evidence="1 2" key="1">
    <citation type="submission" date="2016-10" db="EMBL/GenBank/DDBJ databases">
        <authorList>
            <person name="de Groot N.N."/>
        </authorList>
    </citation>
    <scope>NUCLEOTIDE SEQUENCE [LARGE SCALE GENOMIC DNA]</scope>
    <source>
        <strain evidence="1 2">743A</strain>
    </source>
</reference>
<dbReference type="EMBL" id="FOYZ01000009">
    <property type="protein sequence ID" value="SFR91877.1"/>
    <property type="molecule type" value="Genomic_DNA"/>
</dbReference>
<gene>
    <name evidence="1" type="ORF">SAMN05661086_02500</name>
</gene>
<dbReference type="RefSeq" id="WP_092561270.1">
    <property type="nucleotide sequence ID" value="NZ_FOYZ01000009.1"/>
</dbReference>
<proteinExistence type="predicted"/>
<dbReference type="Proteomes" id="UP000199659">
    <property type="component" value="Unassembled WGS sequence"/>
</dbReference>